<dbReference type="EMBL" id="MEXN01000007">
    <property type="protein sequence ID" value="OGD03378.1"/>
    <property type="molecule type" value="Genomic_DNA"/>
</dbReference>
<reference evidence="8 9" key="1">
    <citation type="journal article" date="2016" name="Nat. Commun.">
        <title>Thousands of microbial genomes shed light on interconnected biogeochemical processes in an aquifer system.</title>
        <authorList>
            <person name="Anantharaman K."/>
            <person name="Brown C.T."/>
            <person name="Hug L.A."/>
            <person name="Sharon I."/>
            <person name="Castelle C.J."/>
            <person name="Probst A.J."/>
            <person name="Thomas B.C."/>
            <person name="Singh A."/>
            <person name="Wilkins M.J."/>
            <person name="Karaoz U."/>
            <person name="Brodie E.L."/>
            <person name="Williams K.H."/>
            <person name="Hubbard S.S."/>
            <person name="Banfield J.F."/>
        </authorList>
    </citation>
    <scope>NUCLEOTIDE SEQUENCE [LARGE SCALE GENOMIC DNA]</scope>
</reference>
<evidence type="ECO:0000256" key="4">
    <source>
        <dbReference type="ARBA" id="ARBA00022692"/>
    </source>
</evidence>
<dbReference type="STRING" id="1797259.A2989_00920"/>
<evidence type="ECO:0000256" key="6">
    <source>
        <dbReference type="ARBA" id="ARBA00023136"/>
    </source>
</evidence>
<evidence type="ECO:0000256" key="5">
    <source>
        <dbReference type="ARBA" id="ARBA00022989"/>
    </source>
</evidence>
<keyword evidence="2" id="KW-1003">Cell membrane</keyword>
<keyword evidence="5 7" id="KW-1133">Transmembrane helix</keyword>
<gene>
    <name evidence="8" type="ORF">A2989_00920</name>
</gene>
<dbReference type="CDD" id="cd06853">
    <property type="entry name" value="GT_WecA_like"/>
    <property type="match status" value="1"/>
</dbReference>
<feature type="transmembrane region" description="Helical" evidence="7">
    <location>
        <begin position="48"/>
        <end position="69"/>
    </location>
</feature>
<dbReference type="InterPro" id="IPR000715">
    <property type="entry name" value="Glycosyl_transferase_4"/>
</dbReference>
<evidence type="ECO:0000256" key="2">
    <source>
        <dbReference type="ARBA" id="ARBA00022475"/>
    </source>
</evidence>
<dbReference type="GO" id="GO:0005886">
    <property type="term" value="C:plasma membrane"/>
    <property type="evidence" value="ECO:0007669"/>
    <property type="project" value="UniProtKB-SubCell"/>
</dbReference>
<evidence type="ECO:0000256" key="1">
    <source>
        <dbReference type="ARBA" id="ARBA00004651"/>
    </source>
</evidence>
<dbReference type="GO" id="GO:0016780">
    <property type="term" value="F:phosphotransferase activity, for other substituted phosphate groups"/>
    <property type="evidence" value="ECO:0007669"/>
    <property type="project" value="InterPro"/>
</dbReference>
<feature type="transmembrane region" description="Helical" evidence="7">
    <location>
        <begin position="103"/>
        <end position="125"/>
    </location>
</feature>
<dbReference type="Pfam" id="PF00953">
    <property type="entry name" value="Glycos_transf_4"/>
    <property type="match status" value="1"/>
</dbReference>
<dbReference type="GO" id="GO:0009103">
    <property type="term" value="P:lipopolysaccharide biosynthetic process"/>
    <property type="evidence" value="ECO:0007669"/>
    <property type="project" value="TreeGrafter"/>
</dbReference>
<dbReference type="PANTHER" id="PTHR22926">
    <property type="entry name" value="PHOSPHO-N-ACETYLMURAMOYL-PENTAPEPTIDE-TRANSFERASE"/>
    <property type="match status" value="1"/>
</dbReference>
<evidence type="ECO:0000313" key="9">
    <source>
        <dbReference type="Proteomes" id="UP000177080"/>
    </source>
</evidence>
<dbReference type="GO" id="GO:0071555">
    <property type="term" value="P:cell wall organization"/>
    <property type="evidence" value="ECO:0007669"/>
    <property type="project" value="TreeGrafter"/>
</dbReference>
<feature type="transmembrane region" description="Helical" evidence="7">
    <location>
        <begin position="326"/>
        <end position="346"/>
    </location>
</feature>
<evidence type="ECO:0008006" key="10">
    <source>
        <dbReference type="Google" id="ProtNLM"/>
    </source>
</evidence>
<feature type="transmembrane region" description="Helical" evidence="7">
    <location>
        <begin position="75"/>
        <end position="91"/>
    </location>
</feature>
<protein>
    <recommendedName>
        <fullName evidence="10">Undecaprenyl-phosphate alpha-N-acetylglucosaminyl 1-phosphate transferase</fullName>
    </recommendedName>
</protein>
<dbReference type="AlphaFoldDB" id="A0A1F4ZAV3"/>
<dbReference type="PANTHER" id="PTHR22926:SF3">
    <property type="entry name" value="UNDECAPRENYL-PHOSPHATE ALPHA-N-ACETYLGLUCOSAMINYL 1-PHOSPHATE TRANSFERASE"/>
    <property type="match status" value="1"/>
</dbReference>
<dbReference type="Proteomes" id="UP000177080">
    <property type="component" value="Unassembled WGS sequence"/>
</dbReference>
<feature type="transmembrane region" description="Helical" evidence="7">
    <location>
        <begin position="176"/>
        <end position="195"/>
    </location>
</feature>
<evidence type="ECO:0000256" key="7">
    <source>
        <dbReference type="SAM" id="Phobius"/>
    </source>
</evidence>
<name>A0A1F4ZAV3_9BACT</name>
<feature type="transmembrane region" description="Helical" evidence="7">
    <location>
        <begin position="302"/>
        <end position="320"/>
    </location>
</feature>
<feature type="transmembrane region" description="Helical" evidence="7">
    <location>
        <begin position="6"/>
        <end position="27"/>
    </location>
</feature>
<keyword evidence="4 7" id="KW-0812">Transmembrane</keyword>
<organism evidence="8 9">
    <name type="scientific">Candidatus Amesbacteria bacterium RIFCSPLOWO2_01_FULL_48_25</name>
    <dbReference type="NCBI Taxonomy" id="1797259"/>
    <lineage>
        <taxon>Bacteria</taxon>
        <taxon>Candidatus Amesiibacteriota</taxon>
    </lineage>
</organism>
<feature type="transmembrane region" description="Helical" evidence="7">
    <location>
        <begin position="202"/>
        <end position="223"/>
    </location>
</feature>
<dbReference type="GO" id="GO:0044038">
    <property type="term" value="P:cell wall macromolecule biosynthetic process"/>
    <property type="evidence" value="ECO:0007669"/>
    <property type="project" value="TreeGrafter"/>
</dbReference>
<keyword evidence="3" id="KW-0808">Transferase</keyword>
<evidence type="ECO:0000313" key="8">
    <source>
        <dbReference type="EMBL" id="OGD03378.1"/>
    </source>
</evidence>
<comment type="caution">
    <text evidence="8">The sequence shown here is derived from an EMBL/GenBank/DDBJ whole genome shotgun (WGS) entry which is preliminary data.</text>
</comment>
<proteinExistence type="predicted"/>
<feature type="transmembrane region" description="Helical" evidence="7">
    <location>
        <begin position="235"/>
        <end position="264"/>
    </location>
</feature>
<sequence length="358" mass="38856">MEYLIGPFLVSAGISVAVSWLVIRWGRAMGIIDDPKKHIHPKVVHETPVPRGGGLPILAAWLISAALFLPWEKKIVGIGLGVILLGIIGFVDDKFEEKVSPHFRLVINVLAALMVIGGGVGIAFITSPGGGIWDLSSPRWCWGDHCLWLLSDLFALVWLVWTQNIVGWSSGVDGQLPGFVIVAAGVMAAMGLRFGTDINQQLIIVMAAIVAGAYAGFLLWNWYPQKIMPGYGGKSLAGFLLGVLAIFSGAKVGAMIMVLCIPFIDGAAVIVKRLAEHRSPVWGGREHLHHYLLDKGWGKRRIAVFYWLMSLVFGVGALQLNSQSKYFTMATAGLLIGGVILWFHYFSTSSKRQGPDNG</sequence>
<comment type="subcellular location">
    <subcellularLocation>
        <location evidence="1">Cell membrane</location>
        <topology evidence="1">Multi-pass membrane protein</topology>
    </subcellularLocation>
</comment>
<accession>A0A1F4ZAV3</accession>
<keyword evidence="6 7" id="KW-0472">Membrane</keyword>
<evidence type="ECO:0000256" key="3">
    <source>
        <dbReference type="ARBA" id="ARBA00022679"/>
    </source>
</evidence>